<dbReference type="PROSITE" id="PS52029">
    <property type="entry name" value="LD_TPASE"/>
    <property type="match status" value="1"/>
</dbReference>
<accession>A0A5M6ZL46</accession>
<dbReference type="PANTHER" id="PTHR41533">
    <property type="entry name" value="L,D-TRANSPEPTIDASE HI_1667-RELATED"/>
    <property type="match status" value="1"/>
</dbReference>
<dbReference type="InterPro" id="IPR045380">
    <property type="entry name" value="LD_TPept_scaffold_dom"/>
</dbReference>
<dbReference type="GO" id="GO:0004180">
    <property type="term" value="F:carboxypeptidase activity"/>
    <property type="evidence" value="ECO:0007669"/>
    <property type="project" value="UniProtKB-ARBA"/>
</dbReference>
<dbReference type="Pfam" id="PF03734">
    <property type="entry name" value="YkuD"/>
    <property type="match status" value="1"/>
</dbReference>
<name>A0A5M6ZL46_9PROT</name>
<keyword evidence="5 7" id="KW-0573">Peptidoglycan synthesis</keyword>
<proteinExistence type="inferred from homology"/>
<evidence type="ECO:0000313" key="10">
    <source>
        <dbReference type="Proteomes" id="UP000325122"/>
    </source>
</evidence>
<evidence type="ECO:0000256" key="7">
    <source>
        <dbReference type="PROSITE-ProRule" id="PRU01373"/>
    </source>
</evidence>
<keyword evidence="4 7" id="KW-0133">Cell shape</keyword>
<dbReference type="Pfam" id="PF20142">
    <property type="entry name" value="Scaffold"/>
    <property type="match status" value="1"/>
</dbReference>
<dbReference type="Proteomes" id="UP000325122">
    <property type="component" value="Unassembled WGS sequence"/>
</dbReference>
<dbReference type="InterPro" id="IPR052905">
    <property type="entry name" value="LD-transpeptidase_YkuD-like"/>
</dbReference>
<feature type="active site" description="Nucleophile" evidence="7">
    <location>
        <position position="391"/>
    </location>
</feature>
<dbReference type="CDD" id="cd16913">
    <property type="entry name" value="YkuD_like"/>
    <property type="match status" value="1"/>
</dbReference>
<organism evidence="9 10">
    <name type="scientific">Alkalicaulis satelles</name>
    <dbReference type="NCBI Taxonomy" id="2609175"/>
    <lineage>
        <taxon>Bacteria</taxon>
        <taxon>Pseudomonadati</taxon>
        <taxon>Pseudomonadota</taxon>
        <taxon>Alphaproteobacteria</taxon>
        <taxon>Maricaulales</taxon>
        <taxon>Maricaulaceae</taxon>
        <taxon>Alkalicaulis</taxon>
    </lineage>
</organism>
<dbReference type="Gene3D" id="1.10.101.10">
    <property type="entry name" value="PGBD-like superfamily/PGBD"/>
    <property type="match status" value="1"/>
</dbReference>
<dbReference type="UniPathway" id="UPA00219"/>
<evidence type="ECO:0000256" key="1">
    <source>
        <dbReference type="ARBA" id="ARBA00004752"/>
    </source>
</evidence>
<dbReference type="Gene3D" id="2.40.440.10">
    <property type="entry name" value="L,D-transpeptidase catalytic domain-like"/>
    <property type="match status" value="1"/>
</dbReference>
<keyword evidence="6 7" id="KW-0961">Cell wall biogenesis/degradation</keyword>
<dbReference type="GO" id="GO:0016740">
    <property type="term" value="F:transferase activity"/>
    <property type="evidence" value="ECO:0007669"/>
    <property type="project" value="UniProtKB-KW"/>
</dbReference>
<feature type="active site" description="Proton donor/acceptor" evidence="7">
    <location>
        <position position="372"/>
    </location>
</feature>
<dbReference type="GO" id="GO:0071555">
    <property type="term" value="P:cell wall organization"/>
    <property type="evidence" value="ECO:0007669"/>
    <property type="project" value="UniProtKB-UniRule"/>
</dbReference>
<dbReference type="SUPFAM" id="SSF47090">
    <property type="entry name" value="PGBD-like"/>
    <property type="match status" value="1"/>
</dbReference>
<evidence type="ECO:0000256" key="4">
    <source>
        <dbReference type="ARBA" id="ARBA00022960"/>
    </source>
</evidence>
<reference evidence="9 10" key="1">
    <citation type="submission" date="2019-09" db="EMBL/GenBank/DDBJ databases">
        <authorList>
            <person name="Kevbrin V."/>
            <person name="Grouzdev D.S."/>
        </authorList>
    </citation>
    <scope>NUCLEOTIDE SEQUENCE [LARGE SCALE GENOMIC DNA]</scope>
    <source>
        <strain evidence="9 10">G-192</strain>
    </source>
</reference>
<dbReference type="AlphaFoldDB" id="A0A5M6ZL46"/>
<feature type="domain" description="L,D-TPase catalytic" evidence="8">
    <location>
        <begin position="245"/>
        <end position="416"/>
    </location>
</feature>
<evidence type="ECO:0000256" key="3">
    <source>
        <dbReference type="ARBA" id="ARBA00022679"/>
    </source>
</evidence>
<dbReference type="InterPro" id="IPR036365">
    <property type="entry name" value="PGBD-like_sf"/>
</dbReference>
<comment type="similarity">
    <text evidence="2">Belongs to the YkuD family.</text>
</comment>
<keyword evidence="10" id="KW-1185">Reference proteome</keyword>
<evidence type="ECO:0000256" key="2">
    <source>
        <dbReference type="ARBA" id="ARBA00005992"/>
    </source>
</evidence>
<keyword evidence="3" id="KW-0808">Transferase</keyword>
<evidence type="ECO:0000256" key="6">
    <source>
        <dbReference type="ARBA" id="ARBA00023316"/>
    </source>
</evidence>
<dbReference type="Pfam" id="PF01471">
    <property type="entry name" value="PG_binding_1"/>
    <property type="match status" value="1"/>
</dbReference>
<dbReference type="SUPFAM" id="SSF141523">
    <property type="entry name" value="L,D-transpeptidase catalytic domain-like"/>
    <property type="match status" value="1"/>
</dbReference>
<evidence type="ECO:0000259" key="8">
    <source>
        <dbReference type="PROSITE" id="PS52029"/>
    </source>
</evidence>
<sequence>MAALACAAILAGAAHVQTRGEPWRDAEIAELAGALSEAWTHGLDPSRYADADALTALPRGPERDRMAREAWFALASDLAFGQVDPRRLDADWTAPRREIDLLTHYAEAREGKGIYASLEALAPAHPDYEALRRELIRRTISPTAPVTVPRGARLRRGEEGPRVDALRARLHQLGLIDTPGAPGEAFDARLETALMRFQARHNLSADGVLGDDTLTELNAGNGRRVDQLRANLERWRWLPADLGERHIRVNIADYRLEAWANGRAERVHQAQIGARWTSTPVFSEEMRLVEINPWWYTPMSLGEPWLRRFRTNPASAYANGYHLVDLHTGQRVDAHSADWANRRYRVIQQPGPNNAMGQVKFLFPNIHNVYIHDTPHQSRFLNTQRDDSAGCVRVREPVELAIWVLAAEGWSPAEVRAAFDARQTRRVRLTHRIPVHILYFTAVADGFGQVRYVHDVYRRDNALIRALDGDLPPLPAAPRAPAEIDENAQVN</sequence>
<gene>
    <name evidence="9" type="ORF">F1654_05540</name>
</gene>
<dbReference type="EMBL" id="VWOJ01000001">
    <property type="protein sequence ID" value="KAA5805539.1"/>
    <property type="molecule type" value="Genomic_DNA"/>
</dbReference>
<comment type="caution">
    <text evidence="9">The sequence shown here is derived from an EMBL/GenBank/DDBJ whole genome shotgun (WGS) entry which is preliminary data.</text>
</comment>
<comment type="pathway">
    <text evidence="1 7">Cell wall biogenesis; peptidoglycan biosynthesis.</text>
</comment>
<evidence type="ECO:0000313" key="9">
    <source>
        <dbReference type="EMBL" id="KAA5805539.1"/>
    </source>
</evidence>
<evidence type="ECO:0000256" key="5">
    <source>
        <dbReference type="ARBA" id="ARBA00022984"/>
    </source>
</evidence>
<dbReference type="InterPro" id="IPR005490">
    <property type="entry name" value="LD_TPept_cat_dom"/>
</dbReference>
<dbReference type="GO" id="GO:0008360">
    <property type="term" value="P:regulation of cell shape"/>
    <property type="evidence" value="ECO:0007669"/>
    <property type="project" value="UniProtKB-UniRule"/>
</dbReference>
<dbReference type="InterPro" id="IPR002477">
    <property type="entry name" value="Peptidoglycan-bd-like"/>
</dbReference>
<dbReference type="PANTHER" id="PTHR41533:SF2">
    <property type="entry name" value="BLR7131 PROTEIN"/>
    <property type="match status" value="1"/>
</dbReference>
<dbReference type="GO" id="GO:0009252">
    <property type="term" value="P:peptidoglycan biosynthetic process"/>
    <property type="evidence" value="ECO:0007669"/>
    <property type="project" value="UniProtKB-UniPathway"/>
</dbReference>
<dbReference type="InterPro" id="IPR036366">
    <property type="entry name" value="PGBDSf"/>
</dbReference>
<dbReference type="InterPro" id="IPR038063">
    <property type="entry name" value="Transpep_catalytic_dom"/>
</dbReference>
<protein>
    <submittedName>
        <fullName evidence="9">L,D-transpeptidase family protein</fullName>
    </submittedName>
</protein>